<evidence type="ECO:0000256" key="4">
    <source>
        <dbReference type="ARBA" id="ARBA00022676"/>
    </source>
</evidence>
<dbReference type="GO" id="GO:0016757">
    <property type="term" value="F:glycosyltransferase activity"/>
    <property type="evidence" value="ECO:0007669"/>
    <property type="project" value="UniProtKB-KW"/>
</dbReference>
<evidence type="ECO:0000256" key="6">
    <source>
        <dbReference type="ARBA" id="ARBA00022692"/>
    </source>
</evidence>
<keyword evidence="12" id="KW-1185">Reference proteome</keyword>
<comment type="pathway">
    <text evidence="2">Glycolipid biosynthesis; glycosylphosphatidylinositol-anchor biosynthesis.</text>
</comment>
<feature type="transmembrane region" description="Helical" evidence="10">
    <location>
        <begin position="154"/>
        <end position="185"/>
    </location>
</feature>
<feature type="transmembrane region" description="Helical" evidence="10">
    <location>
        <begin position="119"/>
        <end position="142"/>
    </location>
</feature>
<evidence type="ECO:0000256" key="8">
    <source>
        <dbReference type="ARBA" id="ARBA00022989"/>
    </source>
</evidence>
<dbReference type="EMBL" id="JBHMBE010000002">
    <property type="protein sequence ID" value="MFB9645153.1"/>
    <property type="molecule type" value="Genomic_DNA"/>
</dbReference>
<organism evidence="11 12">
    <name type="scientific">Microbacterium terregens</name>
    <dbReference type="NCBI Taxonomy" id="69363"/>
    <lineage>
        <taxon>Bacteria</taxon>
        <taxon>Bacillati</taxon>
        <taxon>Actinomycetota</taxon>
        <taxon>Actinomycetes</taxon>
        <taxon>Micrococcales</taxon>
        <taxon>Microbacteriaceae</taxon>
        <taxon>Microbacterium</taxon>
    </lineage>
</organism>
<keyword evidence="5" id="KW-0808">Transferase</keyword>
<evidence type="ECO:0000256" key="1">
    <source>
        <dbReference type="ARBA" id="ARBA00004477"/>
    </source>
</evidence>
<feature type="transmembrane region" description="Helical" evidence="10">
    <location>
        <begin position="240"/>
        <end position="260"/>
    </location>
</feature>
<protein>
    <submittedName>
        <fullName evidence="11">Mannosyltransferase family protein</fullName>
    </submittedName>
</protein>
<comment type="caution">
    <text evidence="11">The sequence shown here is derived from an EMBL/GenBank/DDBJ whole genome shotgun (WGS) entry which is preliminary data.</text>
</comment>
<feature type="transmembrane region" description="Helical" evidence="10">
    <location>
        <begin position="197"/>
        <end position="219"/>
    </location>
</feature>
<evidence type="ECO:0000256" key="2">
    <source>
        <dbReference type="ARBA" id="ARBA00004687"/>
    </source>
</evidence>
<keyword evidence="3" id="KW-0337">GPI-anchor biosynthesis</keyword>
<feature type="transmembrane region" description="Helical" evidence="10">
    <location>
        <begin position="21"/>
        <end position="45"/>
    </location>
</feature>
<keyword evidence="4 11" id="KW-0328">Glycosyltransferase</keyword>
<keyword evidence="7" id="KW-0256">Endoplasmic reticulum</keyword>
<feature type="transmembrane region" description="Helical" evidence="10">
    <location>
        <begin position="311"/>
        <end position="330"/>
    </location>
</feature>
<proteinExistence type="predicted"/>
<evidence type="ECO:0000256" key="5">
    <source>
        <dbReference type="ARBA" id="ARBA00022679"/>
    </source>
</evidence>
<sequence>MVERALIAPPRRGWRTLPAALRIGILYVAARAVTTGFLILAAALAGPGSRFGQDATIGSFLLGWDAQWYWLIAVGGYPTELPLTETGEVSENQWAFMPVYPYLARIVGLPFEALAWTGAPAWGVGAVVVSIVAGYLACLVLYRMLRMRIDVPAATWAALFFAAGPMAALFHVGYAESLFLLWLFLSLWLVQRRQFGWLYILIPLMGFTRPGVLAFALFLGMYGIWRWICRRRDALPARQIVHIVALGLLAVVVGFSWQVLAGMATGRADAYLATELAWRRTAVSGDGFVPFGGFVEGTALWFGRIWHVGEVTGYVVLAASVLAVAALLLFEPHLKRLGVETRLWVASYLVYLLAVFFPQSSIFRLLVPVSPVWGAIALPRSTAYRVSVLAVCLVGQWWWIYNMYALGNTAYWTIP</sequence>
<dbReference type="PANTHER" id="PTHR12468:SF2">
    <property type="entry name" value="GPI MANNOSYLTRANSFERASE 2"/>
    <property type="match status" value="1"/>
</dbReference>
<dbReference type="InterPro" id="IPR007315">
    <property type="entry name" value="PIG-V/Gpi18"/>
</dbReference>
<evidence type="ECO:0000313" key="12">
    <source>
        <dbReference type="Proteomes" id="UP001589611"/>
    </source>
</evidence>
<gene>
    <name evidence="11" type="ORF">ACFFPJ_05015</name>
</gene>
<dbReference type="RefSeq" id="WP_344714075.1">
    <property type="nucleotide sequence ID" value="NZ_BAAAWH010000001.1"/>
</dbReference>
<evidence type="ECO:0000256" key="3">
    <source>
        <dbReference type="ARBA" id="ARBA00022502"/>
    </source>
</evidence>
<feature type="transmembrane region" description="Helical" evidence="10">
    <location>
        <begin position="342"/>
        <end position="362"/>
    </location>
</feature>
<evidence type="ECO:0000256" key="9">
    <source>
        <dbReference type="ARBA" id="ARBA00023136"/>
    </source>
</evidence>
<dbReference type="Pfam" id="PF04188">
    <property type="entry name" value="Mannosyl_trans2"/>
    <property type="match status" value="1"/>
</dbReference>
<feature type="transmembrane region" description="Helical" evidence="10">
    <location>
        <begin position="382"/>
        <end position="401"/>
    </location>
</feature>
<accession>A0ABV5SXR8</accession>
<evidence type="ECO:0000256" key="7">
    <source>
        <dbReference type="ARBA" id="ARBA00022824"/>
    </source>
</evidence>
<dbReference type="PANTHER" id="PTHR12468">
    <property type="entry name" value="GPI MANNOSYLTRANSFERASE 2"/>
    <property type="match status" value="1"/>
</dbReference>
<evidence type="ECO:0000313" key="11">
    <source>
        <dbReference type="EMBL" id="MFB9645153.1"/>
    </source>
</evidence>
<comment type="subcellular location">
    <subcellularLocation>
        <location evidence="1">Endoplasmic reticulum membrane</location>
        <topology evidence="1">Multi-pass membrane protein</topology>
    </subcellularLocation>
</comment>
<keyword evidence="9 10" id="KW-0472">Membrane</keyword>
<evidence type="ECO:0000256" key="10">
    <source>
        <dbReference type="SAM" id="Phobius"/>
    </source>
</evidence>
<keyword evidence="8 10" id="KW-1133">Transmembrane helix</keyword>
<name>A0ABV5SXR8_9MICO</name>
<reference evidence="11 12" key="1">
    <citation type="submission" date="2024-09" db="EMBL/GenBank/DDBJ databases">
        <authorList>
            <person name="Sun Q."/>
            <person name="Mori K."/>
        </authorList>
    </citation>
    <scope>NUCLEOTIDE SEQUENCE [LARGE SCALE GENOMIC DNA]</scope>
    <source>
        <strain evidence="11 12">JCM 1342</strain>
    </source>
</reference>
<dbReference type="Proteomes" id="UP001589611">
    <property type="component" value="Unassembled WGS sequence"/>
</dbReference>
<keyword evidence="6 10" id="KW-0812">Transmembrane</keyword>